<dbReference type="AlphaFoldDB" id="A0A518B3H8"/>
<evidence type="ECO:0000313" key="2">
    <source>
        <dbReference type="EMBL" id="QDU61541.1"/>
    </source>
</evidence>
<dbReference type="GO" id="GO:0032259">
    <property type="term" value="P:methylation"/>
    <property type="evidence" value="ECO:0007669"/>
    <property type="project" value="UniProtKB-KW"/>
</dbReference>
<evidence type="ECO:0000313" key="3">
    <source>
        <dbReference type="Proteomes" id="UP000317093"/>
    </source>
</evidence>
<dbReference type="Gene3D" id="3.40.50.150">
    <property type="entry name" value="Vaccinia Virus protein VP39"/>
    <property type="match status" value="1"/>
</dbReference>
<accession>A0A518B3H8</accession>
<keyword evidence="2" id="KW-0489">Methyltransferase</keyword>
<dbReference type="Pfam" id="PF13489">
    <property type="entry name" value="Methyltransf_23"/>
    <property type="match status" value="1"/>
</dbReference>
<protein>
    <submittedName>
        <fullName evidence="2">Bifunctional 3-demethylubiquinone-9 3-methyltransferase/ 2-octaprenyl-6-hydroxy phenol methylase</fullName>
    </submittedName>
</protein>
<dbReference type="InterPro" id="IPR029063">
    <property type="entry name" value="SAM-dependent_MTases_sf"/>
</dbReference>
<keyword evidence="3" id="KW-1185">Reference proteome</keyword>
<name>A0A518B3H8_9BACT</name>
<keyword evidence="2" id="KW-0830">Ubiquinone</keyword>
<feature type="region of interest" description="Disordered" evidence="1">
    <location>
        <begin position="337"/>
        <end position="359"/>
    </location>
</feature>
<dbReference type="GO" id="GO:0008168">
    <property type="term" value="F:methyltransferase activity"/>
    <property type="evidence" value="ECO:0007669"/>
    <property type="project" value="UniProtKB-KW"/>
</dbReference>
<dbReference type="CDD" id="cd02440">
    <property type="entry name" value="AdoMet_MTases"/>
    <property type="match status" value="1"/>
</dbReference>
<evidence type="ECO:0000256" key="1">
    <source>
        <dbReference type="SAM" id="MobiDB-lite"/>
    </source>
</evidence>
<dbReference type="PANTHER" id="PTHR43861">
    <property type="entry name" value="TRANS-ACONITATE 2-METHYLTRANSFERASE-RELATED"/>
    <property type="match status" value="1"/>
</dbReference>
<dbReference type="EMBL" id="CP036279">
    <property type="protein sequence ID" value="QDU61541.1"/>
    <property type="molecule type" value="Genomic_DNA"/>
</dbReference>
<dbReference type="Proteomes" id="UP000317093">
    <property type="component" value="Chromosome"/>
</dbReference>
<dbReference type="PANTHER" id="PTHR43861:SF6">
    <property type="entry name" value="METHYLTRANSFERASE TYPE 11"/>
    <property type="match status" value="1"/>
</dbReference>
<dbReference type="SUPFAM" id="SSF53335">
    <property type="entry name" value="S-adenosyl-L-methionine-dependent methyltransferases"/>
    <property type="match status" value="1"/>
</dbReference>
<gene>
    <name evidence="2" type="ORF">Pan216_24020</name>
</gene>
<proteinExistence type="predicted"/>
<organism evidence="2 3">
    <name type="scientific">Kolteria novifilia</name>
    <dbReference type="NCBI Taxonomy" id="2527975"/>
    <lineage>
        <taxon>Bacteria</taxon>
        <taxon>Pseudomonadati</taxon>
        <taxon>Planctomycetota</taxon>
        <taxon>Planctomycetia</taxon>
        <taxon>Kolteriales</taxon>
        <taxon>Kolteriaceae</taxon>
        <taxon>Kolteria</taxon>
    </lineage>
</organism>
<reference evidence="2 3" key="1">
    <citation type="submission" date="2019-02" db="EMBL/GenBank/DDBJ databases">
        <title>Deep-cultivation of Planctomycetes and their phenomic and genomic characterization uncovers novel biology.</title>
        <authorList>
            <person name="Wiegand S."/>
            <person name="Jogler M."/>
            <person name="Boedeker C."/>
            <person name="Pinto D."/>
            <person name="Vollmers J."/>
            <person name="Rivas-Marin E."/>
            <person name="Kohn T."/>
            <person name="Peeters S.H."/>
            <person name="Heuer A."/>
            <person name="Rast P."/>
            <person name="Oberbeckmann S."/>
            <person name="Bunk B."/>
            <person name="Jeske O."/>
            <person name="Meyerdierks A."/>
            <person name="Storesund J.E."/>
            <person name="Kallscheuer N."/>
            <person name="Luecker S."/>
            <person name="Lage O.M."/>
            <person name="Pohl T."/>
            <person name="Merkel B.J."/>
            <person name="Hornburger P."/>
            <person name="Mueller R.-W."/>
            <person name="Bruemmer F."/>
            <person name="Labrenz M."/>
            <person name="Spormann A.M."/>
            <person name="Op den Camp H."/>
            <person name="Overmann J."/>
            <person name="Amann R."/>
            <person name="Jetten M.S.M."/>
            <person name="Mascher T."/>
            <person name="Medema M.H."/>
            <person name="Devos D.P."/>
            <person name="Kaster A.-K."/>
            <person name="Ovreas L."/>
            <person name="Rohde M."/>
            <person name="Galperin M.Y."/>
            <person name="Jogler C."/>
        </authorList>
    </citation>
    <scope>NUCLEOTIDE SEQUENCE [LARGE SCALE GENOMIC DNA]</scope>
    <source>
        <strain evidence="2 3">Pan216</strain>
    </source>
</reference>
<dbReference type="KEGG" id="knv:Pan216_24020"/>
<keyword evidence="2" id="KW-0808">Transferase</keyword>
<dbReference type="RefSeq" id="WP_419193536.1">
    <property type="nucleotide sequence ID" value="NZ_CP036279.1"/>
</dbReference>
<sequence length="359" mass="40815">MSETCASALRVEEIRPAAMMEAKRSCVIADREYLLERRDEWVDVDCPACGEDAAGDYGSKDGFAYVECQDCGTVYTSPRPSLALLERFYAQSKNYAYWNKHIFPASESARRERIFKPRVERLVDYCRQFGFAGGTLLEVGAAFGTFCEEVRHTGHFERIIALEPTPDLAQTCRERGFEVWEQPVEKTERSRVADVVAAFEVIEHLFSPSDFLGHVRRMLKPSGMLVLSCPNVRGFDVSALREQSSTFDHEHLNYFHPESLPLLLAREGFTTEVVETPGRLDAELVRGAVMAEHHSLDRQPFLQTVLLDRWDELGRPFQDFLAQHRLSSHLWVVARRKEPGGDSGGTSNKTWSEDHDHKA</sequence>